<comment type="caution">
    <text evidence="1">The sequence shown here is derived from an EMBL/GenBank/DDBJ whole genome shotgun (WGS) entry which is preliminary data.</text>
</comment>
<proteinExistence type="predicted"/>
<dbReference type="AlphaFoldDB" id="A0A916LBC4"/>
<reference evidence="2" key="1">
    <citation type="submission" date="2015-03" db="EMBL/GenBank/DDBJ databases">
        <authorList>
            <consortium name="Pathogen Informatics"/>
        </authorList>
    </citation>
    <scope>NUCLEOTIDE SEQUENCE [LARGE SCALE GENOMIC DNA]</scope>
    <source>
        <strain evidence="2">N09902308</strain>
    </source>
</reference>
<dbReference type="Proteomes" id="UP000039021">
    <property type="component" value="Unassembled WGS sequence"/>
</dbReference>
<accession>A0A916LBC4</accession>
<dbReference type="EMBL" id="CSBK01000856">
    <property type="protein sequence ID" value="COY01429.1"/>
    <property type="molecule type" value="Genomic_DNA"/>
</dbReference>
<organism evidence="1 2">
    <name type="scientific">Mycobacterium tuberculosis</name>
    <dbReference type="NCBI Taxonomy" id="1773"/>
    <lineage>
        <taxon>Bacteria</taxon>
        <taxon>Bacillati</taxon>
        <taxon>Actinomycetota</taxon>
        <taxon>Actinomycetes</taxon>
        <taxon>Mycobacteriales</taxon>
        <taxon>Mycobacteriaceae</taxon>
        <taxon>Mycobacterium</taxon>
        <taxon>Mycobacterium tuberculosis complex</taxon>
    </lineage>
</organism>
<evidence type="ECO:0000313" key="2">
    <source>
        <dbReference type="Proteomes" id="UP000039021"/>
    </source>
</evidence>
<protein>
    <submittedName>
        <fullName evidence="1">Uncharacterized protein</fullName>
    </submittedName>
</protein>
<evidence type="ECO:0000313" key="1">
    <source>
        <dbReference type="EMBL" id="COY01429.1"/>
    </source>
</evidence>
<name>A0A916LBC4_MYCTX</name>
<sequence length="143" mass="16132">MISPFRYLIDDFVRGSTEDDFFHKRSRDLGRVGQNRLFVHGLRDDVLHTGEVGSHWMLDAVTRPGFPRYPERGHLHNDRFQRLFHVVAIPSSDDAAHRRRSNRHWVASGIGRRAAHRFECATVVAGTNHNNGNPGIGVTSGGP</sequence>
<gene>
    <name evidence="1" type="ORF">ERS007739_02010</name>
</gene>